<name>A0A9D4BUG2_DREPO</name>
<dbReference type="AlphaFoldDB" id="A0A9D4BUG2"/>
<evidence type="ECO:0000313" key="2">
    <source>
        <dbReference type="Proteomes" id="UP000828390"/>
    </source>
</evidence>
<sequence length="50" mass="5801">MRFLEPPMRSMFSANLKLEFSLPPMDRIEGPVYYLLNEKVKKNGGTEIPD</sequence>
<proteinExistence type="predicted"/>
<protein>
    <submittedName>
        <fullName evidence="1">Uncharacterized protein</fullName>
    </submittedName>
</protein>
<dbReference type="Proteomes" id="UP000828390">
    <property type="component" value="Unassembled WGS sequence"/>
</dbReference>
<reference evidence="1" key="1">
    <citation type="journal article" date="2019" name="bioRxiv">
        <title>The Genome of the Zebra Mussel, Dreissena polymorpha: A Resource for Invasive Species Research.</title>
        <authorList>
            <person name="McCartney M.A."/>
            <person name="Auch B."/>
            <person name="Kono T."/>
            <person name="Mallez S."/>
            <person name="Zhang Y."/>
            <person name="Obille A."/>
            <person name="Becker A."/>
            <person name="Abrahante J.E."/>
            <person name="Garbe J."/>
            <person name="Badalamenti J.P."/>
            <person name="Herman A."/>
            <person name="Mangelson H."/>
            <person name="Liachko I."/>
            <person name="Sullivan S."/>
            <person name="Sone E.D."/>
            <person name="Koren S."/>
            <person name="Silverstein K.A.T."/>
            <person name="Beckman K.B."/>
            <person name="Gohl D.M."/>
        </authorList>
    </citation>
    <scope>NUCLEOTIDE SEQUENCE</scope>
    <source>
        <strain evidence="1">Duluth1</strain>
        <tissue evidence="1">Whole animal</tissue>
    </source>
</reference>
<gene>
    <name evidence="1" type="ORF">DPMN_069556</name>
</gene>
<accession>A0A9D4BUG2</accession>
<comment type="caution">
    <text evidence="1">The sequence shown here is derived from an EMBL/GenBank/DDBJ whole genome shotgun (WGS) entry which is preliminary data.</text>
</comment>
<evidence type="ECO:0000313" key="1">
    <source>
        <dbReference type="EMBL" id="KAH3710090.1"/>
    </source>
</evidence>
<organism evidence="1 2">
    <name type="scientific">Dreissena polymorpha</name>
    <name type="common">Zebra mussel</name>
    <name type="synonym">Mytilus polymorpha</name>
    <dbReference type="NCBI Taxonomy" id="45954"/>
    <lineage>
        <taxon>Eukaryota</taxon>
        <taxon>Metazoa</taxon>
        <taxon>Spiralia</taxon>
        <taxon>Lophotrochozoa</taxon>
        <taxon>Mollusca</taxon>
        <taxon>Bivalvia</taxon>
        <taxon>Autobranchia</taxon>
        <taxon>Heteroconchia</taxon>
        <taxon>Euheterodonta</taxon>
        <taxon>Imparidentia</taxon>
        <taxon>Neoheterodontei</taxon>
        <taxon>Myida</taxon>
        <taxon>Dreissenoidea</taxon>
        <taxon>Dreissenidae</taxon>
        <taxon>Dreissena</taxon>
    </lineage>
</organism>
<reference evidence="1" key="2">
    <citation type="submission" date="2020-11" db="EMBL/GenBank/DDBJ databases">
        <authorList>
            <person name="McCartney M.A."/>
            <person name="Auch B."/>
            <person name="Kono T."/>
            <person name="Mallez S."/>
            <person name="Becker A."/>
            <person name="Gohl D.M."/>
            <person name="Silverstein K.A.T."/>
            <person name="Koren S."/>
            <person name="Bechman K.B."/>
            <person name="Herman A."/>
            <person name="Abrahante J.E."/>
            <person name="Garbe J."/>
        </authorList>
    </citation>
    <scope>NUCLEOTIDE SEQUENCE</scope>
    <source>
        <strain evidence="1">Duluth1</strain>
        <tissue evidence="1">Whole animal</tissue>
    </source>
</reference>
<dbReference type="EMBL" id="JAIWYP010000014">
    <property type="protein sequence ID" value="KAH3710090.1"/>
    <property type="molecule type" value="Genomic_DNA"/>
</dbReference>
<keyword evidence="2" id="KW-1185">Reference proteome</keyword>